<evidence type="ECO:0000256" key="5">
    <source>
        <dbReference type="SAM" id="MobiDB-lite"/>
    </source>
</evidence>
<feature type="region of interest" description="Disordered" evidence="5">
    <location>
        <begin position="279"/>
        <end position="356"/>
    </location>
</feature>
<name>A0A0D2NXE7_HYPSF</name>
<feature type="region of interest" description="Disordered" evidence="5">
    <location>
        <begin position="201"/>
        <end position="257"/>
    </location>
</feature>
<dbReference type="Gene3D" id="1.10.840.10">
    <property type="entry name" value="Ras guanine-nucleotide exchange factors catalytic domain"/>
    <property type="match status" value="1"/>
</dbReference>
<keyword evidence="1 4" id="KW-0728">SH3 domain</keyword>
<dbReference type="CDD" id="cd06224">
    <property type="entry name" value="REM"/>
    <property type="match status" value="1"/>
</dbReference>
<dbReference type="Gene3D" id="2.30.30.40">
    <property type="entry name" value="SH3 Domains"/>
    <property type="match status" value="1"/>
</dbReference>
<dbReference type="PRINTS" id="PR00452">
    <property type="entry name" value="SH3DOMAIN"/>
</dbReference>
<dbReference type="Pfam" id="PF00018">
    <property type="entry name" value="SH3_1"/>
    <property type="match status" value="1"/>
</dbReference>
<accession>A0A0D2NXE7</accession>
<evidence type="ECO:0000313" key="10">
    <source>
        <dbReference type="EMBL" id="KJA21146.1"/>
    </source>
</evidence>
<dbReference type="InterPro" id="IPR036964">
    <property type="entry name" value="RASGEF_cat_dom_sf"/>
</dbReference>
<proteinExistence type="predicted"/>
<dbReference type="PROSITE" id="PS50020">
    <property type="entry name" value="WW_DOMAIN_2"/>
    <property type="match status" value="1"/>
</dbReference>
<dbReference type="Pfam" id="PF00617">
    <property type="entry name" value="RasGEF"/>
    <property type="match status" value="1"/>
</dbReference>
<protein>
    <recommendedName>
        <fullName evidence="12">Ras GEF</fullName>
    </recommendedName>
</protein>
<dbReference type="Gene3D" id="2.20.70.10">
    <property type="match status" value="2"/>
</dbReference>
<dbReference type="GO" id="GO:0005085">
    <property type="term" value="F:guanyl-nucleotide exchange factor activity"/>
    <property type="evidence" value="ECO:0007669"/>
    <property type="project" value="UniProtKB-KW"/>
</dbReference>
<dbReference type="PANTHER" id="PTHR23113">
    <property type="entry name" value="GUANINE NUCLEOTIDE EXCHANGE FACTOR"/>
    <property type="match status" value="1"/>
</dbReference>
<sequence>MSAAIYSHSFTADPRPLASTFSVPSASVVTSAQQQSQQQQQEHYPTEEQYATLFCRALYDYEAQDASALSFRTDDIIEVLTQQPSGWWDGLLGEERGWFPSNYVTIISDEEAEAAFSQGEFGTVDGQIPETQSTATADISQTISVDAQTTNEEWLEGEVSYRNNKTDVPKHPTQNGTQHSDFWMPEVTPDGQIYYVNTQTGQRSRDLPQEAEDESSDGDLAGLTSQTTSRSGTSAGLAFGPSDIESGSEDVSKPSTSSAWVKRLAEDGVSYQYHNTIDGRTQWTAPEGSGSNSSTPGREGAFPSTISRQPDTSRLSVYSDDSDVQPFEHLPASRPRKKNGSSRHMVTGSSSRPEPNQAAIMELTSAERIAKALQHALEPATPINITDLSEIAKKAIRSVIDNVQANGISRQPEDNQGMDQSIYSAVLAVRNLLYVAASSAAQVPNAVLPGSARDRSHSSAQSPLKPAQRKVTATLSRLVLSARAMQYDSGSQLIDTLNRIETDSDELEKAVASFVIEVQRDEHNQPKSEDKLPKRLQGVFTTLNVGLGLVGAGTAGTWKGFGYVSLPDQSRMPQKALGSNVASDIDYSLSRLQEGLNSLDQTLRLTSGNAVQHVRPRVQELVTQISAFLSSIADVNVARHVDIDGVRPSATTATSDHYARSVEDARRLVRELETVVQAVYDDSSALLLANQSLPEDDRKVPYGEREASYDYVHRLSLSLRSNLGIVKQTFDHLSSVGRDQAELAQSDYNGSIERRAYRLSHIPAQVGGAVREQEAYQSDNDEVVDFGTLFSRPGAKNYPAYDSYRTTSTSTDVAAPGGSEASLDNTLVTNSTSEPLDAFDDNDDLDVPAKPNRSANSKLGQIFGPEYADKVAVDDQPWYLRPNYSPSEIIIEPDGSVKGGTVASLVERLTAHEKAGDINFPKAFLMTYKSFVTLDELFNLLVARFRILPPEDLTQVEREEWAQKKQRLIQMRVLNTMKSMVVEDGILEKEDMYILDRMKEFLSSEDVSRSAAARNLMVQIERAQTQGRDVKTLINTTIGTPPAPIAPKSGKKLKLLDIDPLELARQLTILESNLYQKIKPMECLQRAREQRTENIDNITTVIQTSNRIACWVAECVLSKEDSRRRATIVKHLISVADRCRGLNNFSTMIAITSGLNTPPIRRLKRTWEQVNQRFMAQFAACEMTIDTNKNFTKYRSLMASVTPPCVPFIGVFLSTLTFIQDGNPDNLPGGLVNFRKRQMASEVINDIKRWQAQPFNFQNLPSVATYITESLGQFTDTRQSAEHFWGLSLEREPREREDEKMARLLQESGFL</sequence>
<feature type="compositionally biased region" description="Polar residues" evidence="5">
    <location>
        <begin position="223"/>
        <end position="234"/>
    </location>
</feature>
<feature type="region of interest" description="Disordered" evidence="5">
    <location>
        <begin position="162"/>
        <end position="185"/>
    </location>
</feature>
<reference evidence="11" key="1">
    <citation type="submission" date="2014-04" db="EMBL/GenBank/DDBJ databases">
        <title>Evolutionary Origins and Diversification of the Mycorrhizal Mutualists.</title>
        <authorList>
            <consortium name="DOE Joint Genome Institute"/>
            <consortium name="Mycorrhizal Genomics Consortium"/>
            <person name="Kohler A."/>
            <person name="Kuo A."/>
            <person name="Nagy L.G."/>
            <person name="Floudas D."/>
            <person name="Copeland A."/>
            <person name="Barry K.W."/>
            <person name="Cichocki N."/>
            <person name="Veneault-Fourrey C."/>
            <person name="LaButti K."/>
            <person name="Lindquist E.A."/>
            <person name="Lipzen A."/>
            <person name="Lundell T."/>
            <person name="Morin E."/>
            <person name="Murat C."/>
            <person name="Riley R."/>
            <person name="Ohm R."/>
            <person name="Sun H."/>
            <person name="Tunlid A."/>
            <person name="Henrissat B."/>
            <person name="Grigoriev I.V."/>
            <person name="Hibbett D.S."/>
            <person name="Martin F."/>
        </authorList>
    </citation>
    <scope>NUCLEOTIDE SEQUENCE [LARGE SCALE GENOMIC DNA]</scope>
    <source>
        <strain evidence="11">FD-334 SS-4</strain>
    </source>
</reference>
<evidence type="ECO:0000256" key="4">
    <source>
        <dbReference type="PROSITE-ProRule" id="PRU00192"/>
    </source>
</evidence>
<dbReference type="GO" id="GO:0007265">
    <property type="term" value="P:Ras protein signal transduction"/>
    <property type="evidence" value="ECO:0007669"/>
    <property type="project" value="TreeGrafter"/>
</dbReference>
<dbReference type="CDD" id="cd00201">
    <property type="entry name" value="WW"/>
    <property type="match status" value="1"/>
</dbReference>
<dbReference type="Pfam" id="PF00618">
    <property type="entry name" value="RasGEF_N"/>
    <property type="match status" value="1"/>
</dbReference>
<evidence type="ECO:0000259" key="9">
    <source>
        <dbReference type="PROSITE" id="PS50212"/>
    </source>
</evidence>
<dbReference type="SMART" id="SM00229">
    <property type="entry name" value="RasGEFN"/>
    <property type="match status" value="1"/>
</dbReference>
<dbReference type="SMART" id="SM00147">
    <property type="entry name" value="RasGEF"/>
    <property type="match status" value="1"/>
</dbReference>
<evidence type="ECO:0000256" key="2">
    <source>
        <dbReference type="ARBA" id="ARBA00022658"/>
    </source>
</evidence>
<dbReference type="PROSITE" id="PS50212">
    <property type="entry name" value="RASGEF_NTER"/>
    <property type="match status" value="1"/>
</dbReference>
<evidence type="ECO:0000259" key="6">
    <source>
        <dbReference type="PROSITE" id="PS50002"/>
    </source>
</evidence>
<dbReference type="InterPro" id="IPR023578">
    <property type="entry name" value="Ras_GEF_dom_sf"/>
</dbReference>
<dbReference type="CDD" id="cd11883">
    <property type="entry name" value="SH3_Sdc25"/>
    <property type="match status" value="1"/>
</dbReference>
<gene>
    <name evidence="10" type="ORF">HYPSUDRAFT_67890</name>
</gene>
<evidence type="ECO:0000256" key="3">
    <source>
        <dbReference type="PROSITE-ProRule" id="PRU00168"/>
    </source>
</evidence>
<keyword evidence="11" id="KW-1185">Reference proteome</keyword>
<dbReference type="Proteomes" id="UP000054270">
    <property type="component" value="Unassembled WGS sequence"/>
</dbReference>
<feature type="compositionally biased region" description="Polar residues" evidence="5">
    <location>
        <begin position="279"/>
        <end position="296"/>
    </location>
</feature>
<feature type="compositionally biased region" description="Polar residues" evidence="5">
    <location>
        <begin position="342"/>
        <end position="354"/>
    </location>
</feature>
<dbReference type="FunFam" id="2.30.30.40:FF:000072">
    <property type="entry name" value="Unconventional Myosin IB"/>
    <property type="match status" value="1"/>
</dbReference>
<dbReference type="Gene3D" id="1.20.870.10">
    <property type="entry name" value="Son of sevenless (SoS) protein Chain: S domain 1"/>
    <property type="match status" value="1"/>
</dbReference>
<feature type="region of interest" description="Disordered" evidence="5">
    <location>
        <begin position="449"/>
        <end position="469"/>
    </location>
</feature>
<evidence type="ECO:0000259" key="8">
    <source>
        <dbReference type="PROSITE" id="PS50020"/>
    </source>
</evidence>
<dbReference type="SUPFAM" id="SSF50044">
    <property type="entry name" value="SH3-domain"/>
    <property type="match status" value="1"/>
</dbReference>
<evidence type="ECO:0000259" key="7">
    <source>
        <dbReference type="PROSITE" id="PS50009"/>
    </source>
</evidence>
<dbReference type="InterPro" id="IPR001895">
    <property type="entry name" value="RASGEF_cat_dom"/>
</dbReference>
<dbReference type="InterPro" id="IPR001202">
    <property type="entry name" value="WW_dom"/>
</dbReference>
<dbReference type="STRING" id="945553.A0A0D2NXE7"/>
<feature type="domain" description="WW" evidence="8">
    <location>
        <begin position="254"/>
        <end position="288"/>
    </location>
</feature>
<dbReference type="SMART" id="SM00456">
    <property type="entry name" value="WW"/>
    <property type="match status" value="2"/>
</dbReference>
<dbReference type="OrthoDB" id="546434at2759"/>
<feature type="compositionally biased region" description="Polar residues" evidence="5">
    <location>
        <begin position="304"/>
        <end position="316"/>
    </location>
</feature>
<dbReference type="OMA" id="CQAITSP"/>
<dbReference type="SUPFAM" id="SSF48366">
    <property type="entry name" value="Ras GEF"/>
    <property type="match status" value="1"/>
</dbReference>
<dbReference type="PROSITE" id="PS50009">
    <property type="entry name" value="RASGEF_CAT"/>
    <property type="match status" value="1"/>
</dbReference>
<dbReference type="InterPro" id="IPR000651">
    <property type="entry name" value="Ras-like_Gua-exchang_fac_N"/>
</dbReference>
<feature type="domain" description="SH3" evidence="6">
    <location>
        <begin position="50"/>
        <end position="109"/>
    </location>
</feature>
<evidence type="ECO:0000256" key="1">
    <source>
        <dbReference type="ARBA" id="ARBA00022443"/>
    </source>
</evidence>
<organism evidence="10 11">
    <name type="scientific">Hypholoma sublateritium (strain FD-334 SS-4)</name>
    <dbReference type="NCBI Taxonomy" id="945553"/>
    <lineage>
        <taxon>Eukaryota</taxon>
        <taxon>Fungi</taxon>
        <taxon>Dikarya</taxon>
        <taxon>Basidiomycota</taxon>
        <taxon>Agaricomycotina</taxon>
        <taxon>Agaricomycetes</taxon>
        <taxon>Agaricomycetidae</taxon>
        <taxon>Agaricales</taxon>
        <taxon>Agaricineae</taxon>
        <taxon>Strophariaceae</taxon>
        <taxon>Hypholoma</taxon>
    </lineage>
</organism>
<dbReference type="InterPro" id="IPR008937">
    <property type="entry name" value="Ras-like_GEF"/>
</dbReference>
<dbReference type="CDD" id="cd00155">
    <property type="entry name" value="RasGEF"/>
    <property type="match status" value="1"/>
</dbReference>
<dbReference type="EMBL" id="KN817560">
    <property type="protein sequence ID" value="KJA21146.1"/>
    <property type="molecule type" value="Genomic_DNA"/>
</dbReference>
<keyword evidence="2 3" id="KW-0344">Guanine-nucleotide releasing factor</keyword>
<dbReference type="SMART" id="SM00326">
    <property type="entry name" value="SH3"/>
    <property type="match status" value="1"/>
</dbReference>
<feature type="domain" description="Ras-GEF" evidence="7">
    <location>
        <begin position="1059"/>
        <end position="1294"/>
    </location>
</feature>
<dbReference type="InterPro" id="IPR001452">
    <property type="entry name" value="SH3_domain"/>
</dbReference>
<dbReference type="PANTHER" id="PTHR23113:SF368">
    <property type="entry name" value="CELL DIVISION CONTROL PROTEIN 25"/>
    <property type="match status" value="1"/>
</dbReference>
<dbReference type="GO" id="GO:0005886">
    <property type="term" value="C:plasma membrane"/>
    <property type="evidence" value="ECO:0007669"/>
    <property type="project" value="TreeGrafter"/>
</dbReference>
<dbReference type="PROSITE" id="PS50002">
    <property type="entry name" value="SH3"/>
    <property type="match status" value="1"/>
</dbReference>
<dbReference type="InterPro" id="IPR036028">
    <property type="entry name" value="SH3-like_dom_sf"/>
</dbReference>
<evidence type="ECO:0008006" key="12">
    <source>
        <dbReference type="Google" id="ProtNLM"/>
    </source>
</evidence>
<evidence type="ECO:0000313" key="11">
    <source>
        <dbReference type="Proteomes" id="UP000054270"/>
    </source>
</evidence>
<feature type="domain" description="N-terminal Ras-GEF" evidence="9">
    <location>
        <begin position="893"/>
        <end position="1025"/>
    </location>
</feature>